<dbReference type="Pfam" id="PF20231">
    <property type="entry name" value="DUF6589"/>
    <property type="match status" value="1"/>
</dbReference>
<dbReference type="AlphaFoldDB" id="A0A9P6JY27"/>
<evidence type="ECO:0000259" key="1">
    <source>
        <dbReference type="Pfam" id="PF20231"/>
    </source>
</evidence>
<sequence length="505" mass="56559">SLERLSNVAITIAQGAALKGPIILVWDNVNLSFKAYDQRVASDHSVQCGTNATMIEGLEIGPISDLKYVYNRLSMEDLTPDSNDTQHLDKVMRFHLINILRMRVDKFRGCTNTVPEVGPLPVMQSKTYPLRTMRIDQSSVEGNKAVIEDIIKSLQLPEAYFGALKRIILAGDQLTVCRVRSIIKQLKREKTAYARIKTNYGSPGVGGSLANTISLLGRIRVNKDKPNFHAVDELIRHVLDVTALKAWEEVFDTKDLSIIADGLDKSVVERLVQKKADEILFKILSHSQHEERDGVVFVEEESPVKTTASMNSSLFLRDAIVYVELGVSIKAGDIGRIEAILRWMTIMFQAGSTKNYANELLHLFCGLRYAWPDQAKRAILSSMLVNTTGKPNRWLATDMHQEHNNLLIKVIHAAKGGNLSWETLAEKIAAIIETFARTKKKFEAEFGLKHNNTRHGTVDSIDEINILMGALRDHDIFSVHPTRPNSKKAEPVVDLMEQGDDQLAE</sequence>
<name>A0A9P6JY27_9FUNG</name>
<proteinExistence type="predicted"/>
<reference evidence="2" key="1">
    <citation type="journal article" date="2020" name="Fungal Divers.">
        <title>Resolving the Mortierellaceae phylogeny through synthesis of multi-gene phylogenetics and phylogenomics.</title>
        <authorList>
            <person name="Vandepol N."/>
            <person name="Liber J."/>
            <person name="Desiro A."/>
            <person name="Na H."/>
            <person name="Kennedy M."/>
            <person name="Barry K."/>
            <person name="Grigoriev I.V."/>
            <person name="Miller A.N."/>
            <person name="O'Donnell K."/>
            <person name="Stajich J.E."/>
            <person name="Bonito G."/>
        </authorList>
    </citation>
    <scope>NUCLEOTIDE SEQUENCE</scope>
    <source>
        <strain evidence="2">NRRL 2591</strain>
    </source>
</reference>
<dbReference type="EMBL" id="JAAAXW010000392">
    <property type="protein sequence ID" value="KAF9537514.1"/>
    <property type="molecule type" value="Genomic_DNA"/>
</dbReference>
<keyword evidence="3" id="KW-1185">Reference proteome</keyword>
<evidence type="ECO:0000313" key="3">
    <source>
        <dbReference type="Proteomes" id="UP000723463"/>
    </source>
</evidence>
<dbReference type="Proteomes" id="UP000723463">
    <property type="component" value="Unassembled WGS sequence"/>
</dbReference>
<feature type="domain" description="DUF6589" evidence="1">
    <location>
        <begin position="196"/>
        <end position="455"/>
    </location>
</feature>
<organism evidence="2 3">
    <name type="scientific">Mortierella hygrophila</name>
    <dbReference type="NCBI Taxonomy" id="979708"/>
    <lineage>
        <taxon>Eukaryota</taxon>
        <taxon>Fungi</taxon>
        <taxon>Fungi incertae sedis</taxon>
        <taxon>Mucoromycota</taxon>
        <taxon>Mortierellomycotina</taxon>
        <taxon>Mortierellomycetes</taxon>
        <taxon>Mortierellales</taxon>
        <taxon>Mortierellaceae</taxon>
        <taxon>Mortierella</taxon>
    </lineage>
</organism>
<evidence type="ECO:0000313" key="2">
    <source>
        <dbReference type="EMBL" id="KAF9537514.1"/>
    </source>
</evidence>
<protein>
    <recommendedName>
        <fullName evidence="1">DUF6589 domain-containing protein</fullName>
    </recommendedName>
</protein>
<feature type="non-terminal residue" evidence="2">
    <location>
        <position position="505"/>
    </location>
</feature>
<gene>
    <name evidence="2" type="ORF">EC957_008066</name>
</gene>
<dbReference type="InterPro" id="IPR046496">
    <property type="entry name" value="DUF6589"/>
</dbReference>
<accession>A0A9P6JY27</accession>
<comment type="caution">
    <text evidence="2">The sequence shown here is derived from an EMBL/GenBank/DDBJ whole genome shotgun (WGS) entry which is preliminary data.</text>
</comment>